<dbReference type="OrthoDB" id="2162761at2759"/>
<keyword evidence="8" id="KW-1185">Reference proteome</keyword>
<dbReference type="GO" id="GO:0046872">
    <property type="term" value="F:metal ion binding"/>
    <property type="evidence" value="ECO:0007669"/>
    <property type="project" value="UniProtKB-KW"/>
</dbReference>
<organism evidence="7 8">
    <name type="scientific">Ustilaginoidea virens</name>
    <name type="common">Rice false smut fungus</name>
    <name type="synonym">Villosiclava virens</name>
    <dbReference type="NCBI Taxonomy" id="1159556"/>
    <lineage>
        <taxon>Eukaryota</taxon>
        <taxon>Fungi</taxon>
        <taxon>Dikarya</taxon>
        <taxon>Ascomycota</taxon>
        <taxon>Pezizomycotina</taxon>
        <taxon>Sordariomycetes</taxon>
        <taxon>Hypocreomycetidae</taxon>
        <taxon>Hypocreales</taxon>
        <taxon>Clavicipitaceae</taxon>
        <taxon>Ustilaginoidea</taxon>
    </lineage>
</organism>
<evidence type="ECO:0000256" key="2">
    <source>
        <dbReference type="ARBA" id="ARBA00022833"/>
    </source>
</evidence>
<gene>
    <name evidence="7" type="ORF">UV8b_00919</name>
</gene>
<evidence type="ECO:0000256" key="6">
    <source>
        <dbReference type="ARBA" id="ARBA00023242"/>
    </source>
</evidence>
<keyword evidence="6" id="KW-0539">Nucleus</keyword>
<name>A0A8E5HJS4_USTVR</name>
<keyword evidence="5" id="KW-0804">Transcription</keyword>
<dbReference type="PANTHER" id="PTHR31313">
    <property type="entry name" value="TY1 ENHANCER ACTIVATOR"/>
    <property type="match status" value="1"/>
</dbReference>
<dbReference type="RefSeq" id="XP_042994351.1">
    <property type="nucleotide sequence ID" value="XM_043138417.1"/>
</dbReference>
<accession>A0A8E5HJS4</accession>
<keyword evidence="3" id="KW-0805">Transcription regulation</keyword>
<dbReference type="EMBL" id="CP072753">
    <property type="protein sequence ID" value="QUC16678.1"/>
    <property type="molecule type" value="Genomic_DNA"/>
</dbReference>
<proteinExistence type="predicted"/>
<evidence type="ECO:0000256" key="3">
    <source>
        <dbReference type="ARBA" id="ARBA00023015"/>
    </source>
</evidence>
<evidence type="ECO:0000313" key="8">
    <source>
        <dbReference type="Proteomes" id="UP000027002"/>
    </source>
</evidence>
<reference evidence="7" key="1">
    <citation type="submission" date="2020-03" db="EMBL/GenBank/DDBJ databases">
        <title>A mixture of massive structural variations and highly conserved coding sequences in Ustilaginoidea virens genome.</title>
        <authorList>
            <person name="Zhang K."/>
            <person name="Zhao Z."/>
            <person name="Zhang Z."/>
            <person name="Li Y."/>
            <person name="Hsiang T."/>
            <person name="Sun W."/>
        </authorList>
    </citation>
    <scope>NUCLEOTIDE SEQUENCE</scope>
    <source>
        <strain evidence="7">UV-8b</strain>
    </source>
</reference>
<keyword evidence="2" id="KW-0862">Zinc</keyword>
<dbReference type="CDD" id="cd12148">
    <property type="entry name" value="fungal_TF_MHR"/>
    <property type="match status" value="1"/>
</dbReference>
<evidence type="ECO:0000256" key="5">
    <source>
        <dbReference type="ARBA" id="ARBA00023163"/>
    </source>
</evidence>
<dbReference type="PANTHER" id="PTHR31313:SF81">
    <property type="entry name" value="TY1 ENHANCER ACTIVATOR"/>
    <property type="match status" value="1"/>
</dbReference>
<evidence type="ECO:0000256" key="1">
    <source>
        <dbReference type="ARBA" id="ARBA00022723"/>
    </source>
</evidence>
<dbReference type="InterPro" id="IPR051615">
    <property type="entry name" value="Transcr_Regulatory_Elem"/>
</dbReference>
<evidence type="ECO:0000256" key="4">
    <source>
        <dbReference type="ARBA" id="ARBA00023125"/>
    </source>
</evidence>
<keyword evidence="4" id="KW-0238">DNA-binding</keyword>
<evidence type="ECO:0000313" key="7">
    <source>
        <dbReference type="EMBL" id="QUC16678.1"/>
    </source>
</evidence>
<dbReference type="Proteomes" id="UP000027002">
    <property type="component" value="Chromosome 1"/>
</dbReference>
<keyword evidence="1" id="KW-0479">Metal-binding</keyword>
<dbReference type="AlphaFoldDB" id="A0A8E5HJS4"/>
<sequence length="268" mass="30025">MTQIPTIDGKVSYREKVDIPRIQDRALQVLAEMILSASEDDVPPRSHTGGKNHDFGDSLAFRREKELARKVSQLRSENEFVGSIGGTSHSLEIHGTRLPSLTFAPISKQLINGNTELFFGFSMQDRANVTLRRSTKYCSPLWRWFLCETTRLVVDNEEFAKPCLVTVQALAFMPVRDAGCGGEAKGWVYSSMSFLMAQDIGFNLEATETGREYMQQMRLTPERLPAGDASSSIKCWSNLLGRLPQLPEAYCSVSKFDVSLADEVSWSR</sequence>
<protein>
    <submittedName>
        <fullName evidence="7">Uncharacterized protein</fullName>
    </submittedName>
</protein>
<dbReference type="GO" id="GO:0003677">
    <property type="term" value="F:DNA binding"/>
    <property type="evidence" value="ECO:0007669"/>
    <property type="project" value="UniProtKB-KW"/>
</dbReference>
<dbReference type="GeneID" id="66061697"/>
<dbReference type="KEGG" id="uvi:66061697"/>